<evidence type="ECO:0000313" key="2">
    <source>
        <dbReference type="Proteomes" id="UP000248924"/>
    </source>
</evidence>
<proteinExistence type="predicted"/>
<accession>A0A2W2EHN9</accession>
<evidence type="ECO:0000313" key="1">
    <source>
        <dbReference type="EMBL" id="PZG22161.1"/>
    </source>
</evidence>
<dbReference type="AlphaFoldDB" id="A0A2W2EHN9"/>
<gene>
    <name evidence="1" type="ORF">C1I95_06070</name>
</gene>
<dbReference type="Proteomes" id="UP000248924">
    <property type="component" value="Unassembled WGS sequence"/>
</dbReference>
<reference evidence="1 2" key="1">
    <citation type="submission" date="2018-01" db="EMBL/GenBank/DDBJ databases">
        <title>Draft genome sequence of Jishengella sp. NA12.</title>
        <authorList>
            <person name="Sahin N."/>
            <person name="Ay H."/>
            <person name="Saygin H."/>
        </authorList>
    </citation>
    <scope>NUCLEOTIDE SEQUENCE [LARGE SCALE GENOMIC DNA]</scope>
    <source>
        <strain evidence="1 2">NA12</strain>
    </source>
</reference>
<keyword evidence="2" id="KW-1185">Reference proteome</keyword>
<protein>
    <submittedName>
        <fullName evidence="1">Uncharacterized protein</fullName>
    </submittedName>
</protein>
<dbReference type="EMBL" id="POTY01000022">
    <property type="protein sequence ID" value="PZG22161.1"/>
    <property type="molecule type" value="Genomic_DNA"/>
</dbReference>
<comment type="caution">
    <text evidence="1">The sequence shown here is derived from an EMBL/GenBank/DDBJ whole genome shotgun (WGS) entry which is preliminary data.</text>
</comment>
<dbReference type="OrthoDB" id="3403002at2"/>
<sequence length="72" mass="7386">MQESTRPVTDLLDLGAAAYSYTDESGLGVVTYDANLYLTVSAAALRLGADLPDGLAAALRAIALSALDSLRG</sequence>
<organism evidence="1 2">
    <name type="scientific">Micromonospora craterilacus</name>
    <dbReference type="NCBI Taxonomy" id="1655439"/>
    <lineage>
        <taxon>Bacteria</taxon>
        <taxon>Bacillati</taxon>
        <taxon>Actinomycetota</taxon>
        <taxon>Actinomycetes</taxon>
        <taxon>Micromonosporales</taxon>
        <taxon>Micromonosporaceae</taxon>
        <taxon>Micromonospora</taxon>
    </lineage>
</organism>
<name>A0A2W2EHN9_9ACTN</name>